<dbReference type="PANTHER" id="PTHR30250">
    <property type="entry name" value="PST FAMILY PREDICTED COLANIC ACID TRANSPORTER"/>
    <property type="match status" value="1"/>
</dbReference>
<feature type="transmembrane region" description="Helical" evidence="6">
    <location>
        <begin position="292"/>
        <end position="319"/>
    </location>
</feature>
<evidence type="ECO:0000256" key="6">
    <source>
        <dbReference type="SAM" id="Phobius"/>
    </source>
</evidence>
<feature type="transmembrane region" description="Helical" evidence="6">
    <location>
        <begin position="384"/>
        <end position="403"/>
    </location>
</feature>
<keyword evidence="8" id="KW-1185">Reference proteome</keyword>
<dbReference type="OrthoDB" id="105016at2"/>
<evidence type="ECO:0000256" key="5">
    <source>
        <dbReference type="ARBA" id="ARBA00023136"/>
    </source>
</evidence>
<evidence type="ECO:0000256" key="3">
    <source>
        <dbReference type="ARBA" id="ARBA00022692"/>
    </source>
</evidence>
<comment type="subcellular location">
    <subcellularLocation>
        <location evidence="1">Cell membrane</location>
        <topology evidence="1">Multi-pass membrane protein</topology>
    </subcellularLocation>
</comment>
<feature type="transmembrane region" description="Helical" evidence="6">
    <location>
        <begin position="47"/>
        <end position="73"/>
    </location>
</feature>
<sequence length="407" mass="45729">MLAIPFINYKISHQQLFMLSALLVNAGNYVYNLILGRILGPEAFADAAILITLLLVLSFAAMTFQLGTARFVVLMNEQEQLLFLQKIKKWGTHIGFLLGACFVIFSSSFQEVFQTQSQAMFVVFGLSVPLYFVMSINRGIFQGNQDMLSLAKTYQIEMWSRLVLTILLIVLFHKQPAIGVAIGVGLSLILAQFPKNKTQKATGQLDTKLNKEVLNFFLITAFYEGTQILINNSDILMVKHYFDAREAGLYASLALIGRVVYFVAWMFVMILLPVVVEKKKNGEDTRKILYKYIGYISILAASVIATCFIAPQLIVTIMFGEAYLEVASLLGPYALATGMFAIANLFTYYFLSLGKYKSVFISFVGGFLQISLIVFLHTDLIQVVFMQILSMILLLLAQILFFIKTEH</sequence>
<feature type="transmembrane region" description="Helical" evidence="6">
    <location>
        <begin position="250"/>
        <end position="272"/>
    </location>
</feature>
<keyword evidence="2" id="KW-1003">Cell membrane</keyword>
<dbReference type="AlphaFoldDB" id="A0A4Q0P7N7"/>
<comment type="caution">
    <text evidence="7">The sequence shown here is derived from an EMBL/GenBank/DDBJ whole genome shotgun (WGS) entry which is preliminary data.</text>
</comment>
<feature type="transmembrane region" description="Helical" evidence="6">
    <location>
        <begin position="331"/>
        <end position="351"/>
    </location>
</feature>
<feature type="transmembrane region" description="Helical" evidence="6">
    <location>
        <begin position="119"/>
        <end position="141"/>
    </location>
</feature>
<keyword evidence="3 6" id="KW-0812">Transmembrane</keyword>
<feature type="transmembrane region" description="Helical" evidence="6">
    <location>
        <begin position="358"/>
        <end position="378"/>
    </location>
</feature>
<keyword evidence="5 6" id="KW-0472">Membrane</keyword>
<organism evidence="7 8">
    <name type="scientific">Leeuwenhoekiella polynyae</name>
    <dbReference type="NCBI Taxonomy" id="1550906"/>
    <lineage>
        <taxon>Bacteria</taxon>
        <taxon>Pseudomonadati</taxon>
        <taxon>Bacteroidota</taxon>
        <taxon>Flavobacteriia</taxon>
        <taxon>Flavobacteriales</taxon>
        <taxon>Flavobacteriaceae</taxon>
        <taxon>Leeuwenhoekiella</taxon>
    </lineage>
</organism>
<evidence type="ECO:0000256" key="1">
    <source>
        <dbReference type="ARBA" id="ARBA00004651"/>
    </source>
</evidence>
<proteinExistence type="predicted"/>
<feature type="transmembrane region" description="Helical" evidence="6">
    <location>
        <begin position="94"/>
        <end position="113"/>
    </location>
</feature>
<dbReference type="InterPro" id="IPR050833">
    <property type="entry name" value="Poly_Biosynth_Transport"/>
</dbReference>
<dbReference type="Proteomes" id="UP000289859">
    <property type="component" value="Unassembled WGS sequence"/>
</dbReference>
<protein>
    <submittedName>
        <fullName evidence="7">O-antigen/teichoic acid export membrane protein</fullName>
    </submittedName>
</protein>
<evidence type="ECO:0000256" key="4">
    <source>
        <dbReference type="ARBA" id="ARBA00022989"/>
    </source>
</evidence>
<dbReference type="GO" id="GO:0005886">
    <property type="term" value="C:plasma membrane"/>
    <property type="evidence" value="ECO:0007669"/>
    <property type="project" value="UniProtKB-SubCell"/>
</dbReference>
<accession>A0A4Q0P7N7</accession>
<keyword evidence="4 6" id="KW-1133">Transmembrane helix</keyword>
<name>A0A4Q0P7N7_9FLAO</name>
<evidence type="ECO:0000256" key="2">
    <source>
        <dbReference type="ARBA" id="ARBA00022475"/>
    </source>
</evidence>
<dbReference type="PANTHER" id="PTHR30250:SF28">
    <property type="entry name" value="POLYSACCHARIDE BIOSYNTHESIS PROTEIN"/>
    <property type="match status" value="1"/>
</dbReference>
<feature type="transmembrane region" description="Helical" evidence="6">
    <location>
        <begin position="16"/>
        <end position="35"/>
    </location>
</feature>
<dbReference type="RefSeq" id="WP_128765464.1">
    <property type="nucleotide sequence ID" value="NZ_JBHUOO010000010.1"/>
</dbReference>
<reference evidence="7 8" key="1">
    <citation type="submission" date="2018-07" db="EMBL/GenBank/DDBJ databases">
        <title>Leeuwenhoekiella genomics.</title>
        <authorList>
            <person name="Tahon G."/>
            <person name="Willems A."/>
        </authorList>
    </citation>
    <scope>NUCLEOTIDE SEQUENCE [LARGE SCALE GENOMIC DNA]</scope>
    <source>
        <strain evidence="7 8">LMG 29608</strain>
    </source>
</reference>
<gene>
    <name evidence="7" type="ORF">DSM02_2005</name>
</gene>
<evidence type="ECO:0000313" key="7">
    <source>
        <dbReference type="EMBL" id="RXG21759.1"/>
    </source>
</evidence>
<dbReference type="EMBL" id="QOVK01000007">
    <property type="protein sequence ID" value="RXG21759.1"/>
    <property type="molecule type" value="Genomic_DNA"/>
</dbReference>
<evidence type="ECO:0000313" key="8">
    <source>
        <dbReference type="Proteomes" id="UP000289859"/>
    </source>
</evidence>
<dbReference type="Pfam" id="PF13440">
    <property type="entry name" value="Polysacc_synt_3"/>
    <property type="match status" value="1"/>
</dbReference>